<dbReference type="EMBL" id="CAXDID020000172">
    <property type="protein sequence ID" value="CAL6047591.1"/>
    <property type="molecule type" value="Genomic_DNA"/>
</dbReference>
<feature type="coiled-coil region" evidence="1">
    <location>
        <begin position="220"/>
        <end position="247"/>
    </location>
</feature>
<dbReference type="Proteomes" id="UP001642409">
    <property type="component" value="Unassembled WGS sequence"/>
</dbReference>
<accession>A0AA86Q1J7</accession>
<evidence type="ECO:0000313" key="4">
    <source>
        <dbReference type="Proteomes" id="UP001642409"/>
    </source>
</evidence>
<evidence type="ECO:0000313" key="2">
    <source>
        <dbReference type="EMBL" id="CAI9948936.1"/>
    </source>
</evidence>
<reference evidence="3 4" key="2">
    <citation type="submission" date="2024-07" db="EMBL/GenBank/DDBJ databases">
        <authorList>
            <person name="Akdeniz Z."/>
        </authorList>
    </citation>
    <scope>NUCLEOTIDE SEQUENCE [LARGE SCALE GENOMIC DNA]</scope>
</reference>
<keyword evidence="1" id="KW-0175">Coiled coil</keyword>
<dbReference type="EMBL" id="CATOUU010000792">
    <property type="protein sequence ID" value="CAI9948936.1"/>
    <property type="molecule type" value="Genomic_DNA"/>
</dbReference>
<keyword evidence="4" id="KW-1185">Reference proteome</keyword>
<organism evidence="2">
    <name type="scientific">Hexamita inflata</name>
    <dbReference type="NCBI Taxonomy" id="28002"/>
    <lineage>
        <taxon>Eukaryota</taxon>
        <taxon>Metamonada</taxon>
        <taxon>Diplomonadida</taxon>
        <taxon>Hexamitidae</taxon>
        <taxon>Hexamitinae</taxon>
        <taxon>Hexamita</taxon>
    </lineage>
</organism>
<gene>
    <name evidence="2" type="ORF">HINF_LOCUS36581</name>
    <name evidence="3" type="ORF">HINF_LOCUS42280</name>
</gene>
<evidence type="ECO:0000313" key="3">
    <source>
        <dbReference type="EMBL" id="CAL6047591.1"/>
    </source>
</evidence>
<evidence type="ECO:0000256" key="1">
    <source>
        <dbReference type="SAM" id="Coils"/>
    </source>
</evidence>
<name>A0AA86Q1J7_9EUKA</name>
<protein>
    <submittedName>
        <fullName evidence="3">Hypothetical_protein</fullName>
    </submittedName>
</protein>
<comment type="caution">
    <text evidence="2">The sequence shown here is derived from an EMBL/GenBank/DDBJ whole genome shotgun (WGS) entry which is preliminary data.</text>
</comment>
<reference evidence="2" key="1">
    <citation type="submission" date="2023-06" db="EMBL/GenBank/DDBJ databases">
        <authorList>
            <person name="Kurt Z."/>
        </authorList>
    </citation>
    <scope>NUCLEOTIDE SEQUENCE</scope>
</reference>
<proteinExistence type="predicted"/>
<dbReference type="AlphaFoldDB" id="A0AA86Q1J7"/>
<sequence length="293" mass="34614">MTQGKQMTQQRLGQVEELQLYAQYDQRKQSQIKPTEQLQKIGSIRLNSSSSNSRDKQQQIQILQQILSKVQEQELVQQQQLVKLNSQTEINRQPKQIDQSVIASSVQERNGVITELREELDIQRKRQQEVKEKHAKAQYIFKELQSVRQKQDKIEQMRLQTDEMGARHQTGMRLQLEVDQRLQHQEQKTQKLTHLLQIVDTKIQDLNALKTRALQYGNQNTQLNLQLSQKQAEVQALQKQIQEASEILSLEVPQETDNFISDQIQRRIEVKQSLRRVNSELLRKIEMFFREIE</sequence>